<reference evidence="2" key="1">
    <citation type="journal article" date="2018" name="Data Brief">
        <title>Genome sequence data from 17 accessions of Ensete ventricosum, a staple food crop for millions in Ethiopia.</title>
        <authorList>
            <person name="Yemataw Z."/>
            <person name="Muzemil S."/>
            <person name="Ambachew D."/>
            <person name="Tripathi L."/>
            <person name="Tesfaye K."/>
            <person name="Chala A."/>
            <person name="Farbos A."/>
            <person name="O'Neill P."/>
            <person name="Moore K."/>
            <person name="Grant M."/>
            <person name="Studholme D.J."/>
        </authorList>
    </citation>
    <scope>NUCLEOTIDE SEQUENCE [LARGE SCALE GENOMIC DNA]</scope>
    <source>
        <tissue evidence="2">Leaf</tissue>
    </source>
</reference>
<dbReference type="EMBL" id="KV875466">
    <property type="protein sequence ID" value="RZR70854.1"/>
    <property type="molecule type" value="Genomic_DNA"/>
</dbReference>
<protein>
    <submittedName>
        <fullName evidence="2">Uncharacterized protein</fullName>
    </submittedName>
</protein>
<evidence type="ECO:0000313" key="3">
    <source>
        <dbReference type="Proteomes" id="UP001222027"/>
    </source>
</evidence>
<accession>A0A445M9I5</accession>
<proteinExistence type="predicted"/>
<evidence type="ECO:0000313" key="2">
    <source>
        <dbReference type="EMBL" id="RZR70854.1"/>
    </source>
</evidence>
<gene>
    <name evidence="2" type="ORF">BHM03_00001939</name>
    <name evidence="1" type="ORF">OPV22_032133</name>
</gene>
<name>A0A445M9I5_ENSVE</name>
<reference evidence="1 3" key="2">
    <citation type="submission" date="2022-12" db="EMBL/GenBank/DDBJ databases">
        <title>Chromosome-scale assembly of the Ensete ventricosum genome.</title>
        <authorList>
            <person name="Dussert Y."/>
            <person name="Stocks J."/>
            <person name="Wendawek A."/>
            <person name="Woldeyes F."/>
            <person name="Nichols R.A."/>
            <person name="Borrell J.S."/>
        </authorList>
    </citation>
    <scope>NUCLEOTIDE SEQUENCE [LARGE SCALE GENOMIC DNA]</scope>
    <source>
        <strain evidence="3">cv. Maze</strain>
        <strain evidence="1">MazeRef_0001</strain>
        <tissue evidence="1">Seeds</tissue>
    </source>
</reference>
<sequence length="106" mass="11977">MRATRCLLPRRPPPSALCHRLLEAVACGRKRSCGVDDKAKPCPRFPRPRESKRLVELLQAKPSDSDSGCDEMVEAETRRKSDAFEELRRGSLEFDLNIPSSHLFAL</sequence>
<evidence type="ECO:0000313" key="1">
    <source>
        <dbReference type="EMBL" id="KAJ8459207.1"/>
    </source>
</evidence>
<keyword evidence="3" id="KW-1185">Reference proteome</keyword>
<dbReference type="Proteomes" id="UP001222027">
    <property type="component" value="Unassembled WGS sequence"/>
</dbReference>
<organism evidence="2">
    <name type="scientific">Ensete ventricosum</name>
    <name type="common">Abyssinian banana</name>
    <name type="synonym">Musa ensete</name>
    <dbReference type="NCBI Taxonomy" id="4639"/>
    <lineage>
        <taxon>Eukaryota</taxon>
        <taxon>Viridiplantae</taxon>
        <taxon>Streptophyta</taxon>
        <taxon>Embryophyta</taxon>
        <taxon>Tracheophyta</taxon>
        <taxon>Spermatophyta</taxon>
        <taxon>Magnoliopsida</taxon>
        <taxon>Liliopsida</taxon>
        <taxon>Zingiberales</taxon>
        <taxon>Musaceae</taxon>
        <taxon>Ensete</taxon>
    </lineage>
</organism>
<dbReference type="Proteomes" id="UP000290560">
    <property type="component" value="Unassembled WGS sequence"/>
</dbReference>
<dbReference type="EMBL" id="JAQQAF010000009">
    <property type="protein sequence ID" value="KAJ8459207.1"/>
    <property type="molecule type" value="Genomic_DNA"/>
</dbReference>
<dbReference type="AlphaFoldDB" id="A0A445M9I5"/>